<accession>A0A644TF95</accession>
<sequence>MIILILYFGGLEIVKKLELLRCIERLAAIIHDEAIVNSFSEKTAMELRNELDELSERYISVYCNAGNA</sequence>
<evidence type="ECO:0000313" key="1">
    <source>
        <dbReference type="EMBL" id="MPL65573.1"/>
    </source>
</evidence>
<name>A0A644TF95_9ZZZZ</name>
<organism evidence="1">
    <name type="scientific">bioreactor metagenome</name>
    <dbReference type="NCBI Taxonomy" id="1076179"/>
    <lineage>
        <taxon>unclassified sequences</taxon>
        <taxon>metagenomes</taxon>
        <taxon>ecological metagenomes</taxon>
    </lineage>
</organism>
<reference evidence="1" key="1">
    <citation type="submission" date="2019-08" db="EMBL/GenBank/DDBJ databases">
        <authorList>
            <person name="Kucharzyk K."/>
            <person name="Murdoch R.W."/>
            <person name="Higgins S."/>
            <person name="Loffler F."/>
        </authorList>
    </citation>
    <scope>NUCLEOTIDE SEQUENCE</scope>
</reference>
<dbReference type="EMBL" id="VSSQ01000029">
    <property type="protein sequence ID" value="MPL65573.1"/>
    <property type="molecule type" value="Genomic_DNA"/>
</dbReference>
<proteinExistence type="predicted"/>
<comment type="caution">
    <text evidence="1">The sequence shown here is derived from an EMBL/GenBank/DDBJ whole genome shotgun (WGS) entry which is preliminary data.</text>
</comment>
<protein>
    <submittedName>
        <fullName evidence="1">Uncharacterized protein</fullName>
    </submittedName>
</protein>
<gene>
    <name evidence="1" type="ORF">SDC9_11237</name>
</gene>
<dbReference type="AlphaFoldDB" id="A0A644TF95"/>